<feature type="domain" description="Protein kinase" evidence="8">
    <location>
        <begin position="17"/>
        <end position="282"/>
    </location>
</feature>
<dbReference type="Proteomes" id="UP000003828">
    <property type="component" value="Unassembled WGS sequence"/>
</dbReference>
<evidence type="ECO:0000256" key="6">
    <source>
        <dbReference type="ARBA" id="ARBA00022840"/>
    </source>
</evidence>
<accession>H0QJQ2</accession>
<evidence type="ECO:0000256" key="2">
    <source>
        <dbReference type="ARBA" id="ARBA00022527"/>
    </source>
</evidence>
<keyword evidence="7" id="KW-0472">Membrane</keyword>
<keyword evidence="2 9" id="KW-0723">Serine/threonine-protein kinase</keyword>
<dbReference type="EC" id="2.7.11.1" evidence="1"/>
<dbReference type="PANTHER" id="PTHR43289:SF6">
    <property type="entry name" value="SERINE_THREONINE-PROTEIN KINASE NEKL-3"/>
    <property type="match status" value="1"/>
</dbReference>
<dbReference type="GO" id="GO:0005524">
    <property type="term" value="F:ATP binding"/>
    <property type="evidence" value="ECO:0007669"/>
    <property type="project" value="UniProtKB-KW"/>
</dbReference>
<evidence type="ECO:0000256" key="5">
    <source>
        <dbReference type="ARBA" id="ARBA00022777"/>
    </source>
</evidence>
<evidence type="ECO:0000313" key="9">
    <source>
        <dbReference type="EMBL" id="GAB13053.1"/>
    </source>
</evidence>
<evidence type="ECO:0000256" key="7">
    <source>
        <dbReference type="SAM" id="Phobius"/>
    </source>
</evidence>
<dbReference type="InterPro" id="IPR000719">
    <property type="entry name" value="Prot_kinase_dom"/>
</dbReference>
<dbReference type="STRING" id="1077972.ARGLB_035_00170"/>
<evidence type="ECO:0000256" key="1">
    <source>
        <dbReference type="ARBA" id="ARBA00012513"/>
    </source>
</evidence>
<dbReference type="Gene3D" id="3.30.200.20">
    <property type="entry name" value="Phosphorylase Kinase, domain 1"/>
    <property type="match status" value="1"/>
</dbReference>
<dbReference type="PROSITE" id="PS00108">
    <property type="entry name" value="PROTEIN_KINASE_ST"/>
    <property type="match status" value="1"/>
</dbReference>
<keyword evidence="5 9" id="KW-0418">Kinase</keyword>
<dbReference type="OrthoDB" id="9762169at2"/>
<protein>
    <recommendedName>
        <fullName evidence="1">non-specific serine/threonine protein kinase</fullName>
        <ecNumber evidence="1">2.7.11.1</ecNumber>
    </recommendedName>
</protein>
<name>H0QJQ2_ARTG1</name>
<keyword evidence="10" id="KW-1185">Reference proteome</keyword>
<dbReference type="EMBL" id="BAEG01000035">
    <property type="protein sequence ID" value="GAB13053.1"/>
    <property type="molecule type" value="Genomic_DNA"/>
</dbReference>
<feature type="transmembrane region" description="Helical" evidence="7">
    <location>
        <begin position="338"/>
        <end position="358"/>
    </location>
</feature>
<dbReference type="RefSeq" id="WP_003799879.1">
    <property type="nucleotide sequence ID" value="NZ_BAEG01000035.1"/>
</dbReference>
<keyword evidence="3" id="KW-0808">Transferase</keyword>
<dbReference type="GO" id="GO:0004674">
    <property type="term" value="F:protein serine/threonine kinase activity"/>
    <property type="evidence" value="ECO:0007669"/>
    <property type="project" value="UniProtKB-KW"/>
</dbReference>
<keyword evidence="6" id="KW-0067">ATP-binding</keyword>
<evidence type="ECO:0000256" key="3">
    <source>
        <dbReference type="ARBA" id="ARBA00022679"/>
    </source>
</evidence>
<keyword evidence="7" id="KW-0812">Transmembrane</keyword>
<evidence type="ECO:0000259" key="8">
    <source>
        <dbReference type="PROSITE" id="PS50011"/>
    </source>
</evidence>
<dbReference type="CDD" id="cd14014">
    <property type="entry name" value="STKc_PknB_like"/>
    <property type="match status" value="1"/>
</dbReference>
<keyword evidence="7" id="KW-1133">Transmembrane helix</keyword>
<gene>
    <name evidence="9" type="ORF">ARGLB_035_00170</name>
</gene>
<dbReference type="eggNOG" id="COG0515">
    <property type="taxonomic scope" value="Bacteria"/>
</dbReference>
<evidence type="ECO:0000313" key="10">
    <source>
        <dbReference type="Proteomes" id="UP000003828"/>
    </source>
</evidence>
<dbReference type="InterPro" id="IPR008271">
    <property type="entry name" value="Ser/Thr_kinase_AS"/>
</dbReference>
<dbReference type="InterPro" id="IPR011009">
    <property type="entry name" value="Kinase-like_dom_sf"/>
</dbReference>
<dbReference type="PANTHER" id="PTHR43289">
    <property type="entry name" value="MITOGEN-ACTIVATED PROTEIN KINASE KINASE KINASE 20-RELATED"/>
    <property type="match status" value="1"/>
</dbReference>
<sequence length="535" mass="57359">MGLTPNYLDPGTELAGYRVESMIARGGMGVVYRAFDVQLNRPVALKLLAPELAANAKFRQRFVRESRLAASVDHPNILPIYGAGESSGLLYIAMRYVRGTDLKAEIEDRGALPLAEVMRILTDTASALDAAHAAGLVHRDIKPGNILLSDDRTYGHRHVYLTDFGLTKRATSATGVTTAGHFLGTLDYVAPEQIRGDDVDSRADVYALACVAYALLAGHPPFDYDDDSAQLWAHMTEEPPYLCAERPELPSVIGLVIQAGMAKNRDDRPASCGALIGMMDTLPSPTAWPSPDPHSVRAGAIQDREYDASARHPGAAPPRHRLPAQSLHPVGGARPRRAWLLGSLVAVLVLTFAAVLVLTQLPPADDRVPFSAEGVPYTLEVPKSWTPRSRMGGDSTVSVLSPADVTALFADEPDAPAVVARVAGQDPASVVGVTIYHQAAVVSGQSPATRVGVAEALLPGQDPRLADRGRTKIGEVEAQVMEGTLPLSSSVTLQVRVCILETDPRQLLVFFAPTSLFEKSSPVFDKVADSLRRTR</sequence>
<reference evidence="9 10" key="1">
    <citation type="submission" date="2011-12" db="EMBL/GenBank/DDBJ databases">
        <title>Whole genome shotgun sequence of Arthrobacter globiformis NBRC 12137.</title>
        <authorList>
            <person name="Miyazawa S."/>
            <person name="Hosoyama A."/>
            <person name="Tsuchikane K."/>
            <person name="Katsumata H."/>
            <person name="Yamazaki S."/>
            <person name="Fujita N."/>
        </authorList>
    </citation>
    <scope>NUCLEOTIDE SEQUENCE [LARGE SCALE GENOMIC DNA]</scope>
    <source>
        <strain evidence="9 10">NBRC 12137</strain>
    </source>
</reference>
<evidence type="ECO:0000256" key="4">
    <source>
        <dbReference type="ARBA" id="ARBA00022741"/>
    </source>
</evidence>
<dbReference type="SUPFAM" id="SSF56112">
    <property type="entry name" value="Protein kinase-like (PK-like)"/>
    <property type="match status" value="1"/>
</dbReference>
<organism evidence="9 10">
    <name type="scientific">Arthrobacter globiformis (strain ATCC 8010 / DSM 20124 / JCM 1332 / NBRC 12137 / NCIMB 8907 / NRRL B-2979 / 168)</name>
    <dbReference type="NCBI Taxonomy" id="1077972"/>
    <lineage>
        <taxon>Bacteria</taxon>
        <taxon>Bacillati</taxon>
        <taxon>Actinomycetota</taxon>
        <taxon>Actinomycetes</taxon>
        <taxon>Micrococcales</taxon>
        <taxon>Micrococcaceae</taxon>
        <taxon>Arthrobacter</taxon>
    </lineage>
</organism>
<dbReference type="SMART" id="SM00220">
    <property type="entry name" value="S_TKc"/>
    <property type="match status" value="1"/>
</dbReference>
<dbReference type="AlphaFoldDB" id="H0QJQ2"/>
<keyword evidence="4" id="KW-0547">Nucleotide-binding</keyword>
<comment type="caution">
    <text evidence="9">The sequence shown here is derived from an EMBL/GenBank/DDBJ whole genome shotgun (WGS) entry which is preliminary data.</text>
</comment>
<proteinExistence type="predicted"/>
<dbReference type="Pfam" id="PF00069">
    <property type="entry name" value="Pkinase"/>
    <property type="match status" value="1"/>
</dbReference>
<dbReference type="PROSITE" id="PS50011">
    <property type="entry name" value="PROTEIN_KINASE_DOM"/>
    <property type="match status" value="1"/>
</dbReference>
<dbReference type="Gene3D" id="1.10.510.10">
    <property type="entry name" value="Transferase(Phosphotransferase) domain 1"/>
    <property type="match status" value="1"/>
</dbReference>